<gene>
    <name evidence="2" type="ORF">VaNZ11_013789</name>
</gene>
<name>A0ABQ5SJ39_9CHLO</name>
<keyword evidence="3" id="KW-1185">Reference proteome</keyword>
<evidence type="ECO:0000256" key="1">
    <source>
        <dbReference type="SAM" id="MobiDB-lite"/>
    </source>
</evidence>
<evidence type="ECO:0000313" key="2">
    <source>
        <dbReference type="EMBL" id="GLI69216.1"/>
    </source>
</evidence>
<feature type="non-terminal residue" evidence="2">
    <location>
        <position position="1"/>
    </location>
</feature>
<proteinExistence type="predicted"/>
<dbReference type="Proteomes" id="UP001165090">
    <property type="component" value="Unassembled WGS sequence"/>
</dbReference>
<sequence length="130" mass="13920">ALSKEVNELPAQLVEVKADGRGAARRLWAVEGLWLVRQCSAVLGGLKAFKSARSTPAGRCERHAPAAPITPSMCPCLPATVGVIMTRSPTTAREGLFPPPPASASRKRTQRDDGSHGSYAYVAVKRTRRN</sequence>
<reference evidence="2 3" key="1">
    <citation type="journal article" date="2023" name="IScience">
        <title>Expanded male sex-determining region conserved during the evolution of homothallism in the green alga Volvox.</title>
        <authorList>
            <person name="Yamamoto K."/>
            <person name="Matsuzaki R."/>
            <person name="Mahakham W."/>
            <person name="Heman W."/>
            <person name="Sekimoto H."/>
            <person name="Kawachi M."/>
            <person name="Minakuchi Y."/>
            <person name="Toyoda A."/>
            <person name="Nozaki H."/>
        </authorList>
    </citation>
    <scope>NUCLEOTIDE SEQUENCE [LARGE SCALE GENOMIC DNA]</scope>
    <source>
        <strain evidence="2 3">NIES-4468</strain>
    </source>
</reference>
<organism evidence="2 3">
    <name type="scientific">Volvox africanus</name>
    <dbReference type="NCBI Taxonomy" id="51714"/>
    <lineage>
        <taxon>Eukaryota</taxon>
        <taxon>Viridiplantae</taxon>
        <taxon>Chlorophyta</taxon>
        <taxon>core chlorophytes</taxon>
        <taxon>Chlorophyceae</taxon>
        <taxon>CS clade</taxon>
        <taxon>Chlamydomonadales</taxon>
        <taxon>Volvocaceae</taxon>
        <taxon>Volvox</taxon>
    </lineage>
</organism>
<dbReference type="EMBL" id="BSDZ01000080">
    <property type="protein sequence ID" value="GLI69216.1"/>
    <property type="molecule type" value="Genomic_DNA"/>
</dbReference>
<evidence type="ECO:0000313" key="3">
    <source>
        <dbReference type="Proteomes" id="UP001165090"/>
    </source>
</evidence>
<feature type="region of interest" description="Disordered" evidence="1">
    <location>
        <begin position="89"/>
        <end position="120"/>
    </location>
</feature>
<comment type="caution">
    <text evidence="2">The sequence shown here is derived from an EMBL/GenBank/DDBJ whole genome shotgun (WGS) entry which is preliminary data.</text>
</comment>
<protein>
    <submittedName>
        <fullName evidence="2">Uncharacterized protein</fullName>
    </submittedName>
</protein>
<accession>A0ABQ5SJ39</accession>